<reference evidence="2" key="2">
    <citation type="submission" date="2018-05" db="EMBL/GenBank/DDBJ databases">
        <title>OmerRS3 (Oryza meridionalis Reference Sequence Version 3).</title>
        <authorList>
            <person name="Zhang J."/>
            <person name="Kudrna D."/>
            <person name="Lee S."/>
            <person name="Talag J."/>
            <person name="Welchert J."/>
            <person name="Wing R.A."/>
        </authorList>
    </citation>
    <scope>NUCLEOTIDE SEQUENCE [LARGE SCALE GENOMIC DNA]</scope>
    <source>
        <strain evidence="2">cv. OR44</strain>
    </source>
</reference>
<dbReference type="PANTHER" id="PTHR35360:SF2">
    <property type="entry name" value="OS01G0324125 PROTEIN"/>
    <property type="match status" value="1"/>
</dbReference>
<feature type="compositionally biased region" description="Low complexity" evidence="1">
    <location>
        <begin position="18"/>
        <end position="34"/>
    </location>
</feature>
<dbReference type="eggNOG" id="ENOG502R1VH">
    <property type="taxonomic scope" value="Eukaryota"/>
</dbReference>
<keyword evidence="3" id="KW-1185">Reference proteome</keyword>
<dbReference type="EnsemblPlants" id="OMERI03G37370.1">
    <property type="protein sequence ID" value="OMERI03G37370.1"/>
    <property type="gene ID" value="OMERI03G37370"/>
</dbReference>
<evidence type="ECO:0000313" key="3">
    <source>
        <dbReference type="Proteomes" id="UP000008021"/>
    </source>
</evidence>
<organism evidence="2">
    <name type="scientific">Oryza meridionalis</name>
    <dbReference type="NCBI Taxonomy" id="40149"/>
    <lineage>
        <taxon>Eukaryota</taxon>
        <taxon>Viridiplantae</taxon>
        <taxon>Streptophyta</taxon>
        <taxon>Embryophyta</taxon>
        <taxon>Tracheophyta</taxon>
        <taxon>Spermatophyta</taxon>
        <taxon>Magnoliopsida</taxon>
        <taxon>Liliopsida</taxon>
        <taxon>Poales</taxon>
        <taxon>Poaceae</taxon>
        <taxon>BOP clade</taxon>
        <taxon>Oryzoideae</taxon>
        <taxon>Oryzeae</taxon>
        <taxon>Oryzinae</taxon>
        <taxon>Oryza</taxon>
    </lineage>
</organism>
<dbReference type="Proteomes" id="UP000008021">
    <property type="component" value="Chromosome 3"/>
</dbReference>
<proteinExistence type="predicted"/>
<evidence type="ECO:0000256" key="1">
    <source>
        <dbReference type="SAM" id="MobiDB-lite"/>
    </source>
</evidence>
<sequence>MDRVHGKDGAEEAPAGASHPSSCYCSFSSSSPPSSDDRPGVRAIPCSSHHDEREIAEADCAGASAGVHLSGCSSSPENALAHGYISWKLDLPPLILVASCPSDHVGFSGEQPIQGARIQVAPRDTASCAISSGEDHPSFIMTVISESAEFQSGHPRREVKAKQGTPQLKLGFNDCDENLAAPNLLHLLMEHILWDALEFSISWTTLRRHQPKLPTEWSWWMAMGSPFIQIDGICSIAASVMCVEAQHRLAFEILHGIGSFPLKAKRLKGVKEEMHKQKDGAFVEDVLKVVAKGRGVETIQGIFLPINGYHMYKNVQKDVSHEAAVLLLLAHGPLLATLWVNDEYMICTTKNDLVYRGSSNREKDPNHTVVCFAYRFVGEELHLRVLDNHTEDGPVRWVLYECIDEIHLLTLKEPLTKELIDRYRKKGQTESFLSNSANKVKAMLIRRLMTKYSELESSQGSSSCGRQSWEK</sequence>
<accession>A0A0E0D9E5</accession>
<feature type="region of interest" description="Disordered" evidence="1">
    <location>
        <begin position="1"/>
        <end position="45"/>
    </location>
</feature>
<evidence type="ECO:0000313" key="2">
    <source>
        <dbReference type="EnsemblPlants" id="OMERI03G37370.1"/>
    </source>
</evidence>
<dbReference type="HOGENOM" id="CLU_057782_0_0_1"/>
<reference evidence="2" key="1">
    <citation type="submission" date="2015-04" db="UniProtKB">
        <authorList>
            <consortium name="EnsemblPlants"/>
        </authorList>
    </citation>
    <scope>IDENTIFICATION</scope>
</reference>
<protein>
    <submittedName>
        <fullName evidence="2">Uncharacterized protein</fullName>
    </submittedName>
</protein>
<dbReference type="Gramene" id="OMERI03G37370.1">
    <property type="protein sequence ID" value="OMERI03G37370.1"/>
    <property type="gene ID" value="OMERI03G37370"/>
</dbReference>
<dbReference type="AlphaFoldDB" id="A0A0E0D9E5"/>
<name>A0A0E0D9E5_9ORYZ</name>
<dbReference type="PANTHER" id="PTHR35360">
    <property type="entry name" value="OS01G0324125 PROTEIN-RELATED"/>
    <property type="match status" value="1"/>
</dbReference>
<feature type="compositionally biased region" description="Basic and acidic residues" evidence="1">
    <location>
        <begin position="1"/>
        <end position="10"/>
    </location>
</feature>